<evidence type="ECO:0000313" key="12">
    <source>
        <dbReference type="EMBL" id="QSG12367.1"/>
    </source>
</evidence>
<gene>
    <name evidence="12" type="primary">rPS4A</name>
    <name evidence="7" type="synonym">rps4e</name>
    <name evidence="12" type="ORF">HSBGL_1957</name>
</gene>
<dbReference type="PROSITE" id="PS50889">
    <property type="entry name" value="S4"/>
    <property type="match status" value="1"/>
</dbReference>
<dbReference type="GO" id="GO:0022627">
    <property type="term" value="C:cytosolic small ribosomal subunit"/>
    <property type="evidence" value="ECO:0007669"/>
    <property type="project" value="TreeGrafter"/>
</dbReference>
<evidence type="ECO:0000256" key="2">
    <source>
        <dbReference type="ARBA" id="ARBA00022730"/>
    </source>
</evidence>
<dbReference type="Gene3D" id="3.10.290.10">
    <property type="entry name" value="RNA-binding S4 domain"/>
    <property type="match status" value="1"/>
</dbReference>
<dbReference type="NCBIfam" id="NF003312">
    <property type="entry name" value="PRK04313.1"/>
    <property type="match status" value="1"/>
</dbReference>
<feature type="region of interest" description="Disordered" evidence="9">
    <location>
        <begin position="153"/>
        <end position="178"/>
    </location>
</feature>
<keyword evidence="5 7" id="KW-0687">Ribonucleoprotein</keyword>
<dbReference type="PROSITE" id="PS00528">
    <property type="entry name" value="RIBOSOMAL_S4E"/>
    <property type="match status" value="1"/>
</dbReference>
<dbReference type="CDD" id="cd00165">
    <property type="entry name" value="S4"/>
    <property type="match status" value="1"/>
</dbReference>
<evidence type="ECO:0000256" key="7">
    <source>
        <dbReference type="HAMAP-Rule" id="MF_00485"/>
    </source>
</evidence>
<dbReference type="InterPro" id="IPR041982">
    <property type="entry name" value="Ribosomal_eS4_KOW"/>
</dbReference>
<dbReference type="Pfam" id="PF08071">
    <property type="entry name" value="RS4NT"/>
    <property type="match status" value="1"/>
</dbReference>
<evidence type="ECO:0000256" key="8">
    <source>
        <dbReference type="PROSITE-ProRule" id="PRU00182"/>
    </source>
</evidence>
<evidence type="ECO:0000259" key="10">
    <source>
        <dbReference type="Pfam" id="PF00900"/>
    </source>
</evidence>
<dbReference type="CDD" id="cd06087">
    <property type="entry name" value="KOW_RPS4"/>
    <property type="match status" value="1"/>
</dbReference>
<dbReference type="RefSeq" id="WP_229124336.1">
    <property type="nucleotide sequence ID" value="NZ_CP064789.1"/>
</dbReference>
<feature type="compositionally biased region" description="Low complexity" evidence="9">
    <location>
        <begin position="166"/>
        <end position="178"/>
    </location>
</feature>
<name>A0A897NI08_9EURY</name>
<dbReference type="InterPro" id="IPR013845">
    <property type="entry name" value="Ribosomal_eS4_central_region"/>
</dbReference>
<dbReference type="GO" id="GO:0006412">
    <property type="term" value="P:translation"/>
    <property type="evidence" value="ECO:0007669"/>
    <property type="project" value="UniProtKB-UniRule"/>
</dbReference>
<evidence type="ECO:0000256" key="6">
    <source>
        <dbReference type="ARBA" id="ARBA00035272"/>
    </source>
</evidence>
<evidence type="ECO:0000313" key="13">
    <source>
        <dbReference type="Proteomes" id="UP000663305"/>
    </source>
</evidence>
<comment type="similarity">
    <text evidence="1 7">Belongs to the eukaryotic ribosomal protein eS4 family.</text>
</comment>
<feature type="domain" description="Small ribosomal subunit protein eS4 central region" evidence="10">
    <location>
        <begin position="91"/>
        <end position="164"/>
    </location>
</feature>
<dbReference type="InterPro" id="IPR018199">
    <property type="entry name" value="Ribosomal_eS4_N_CS"/>
</dbReference>
<evidence type="ECO:0000256" key="9">
    <source>
        <dbReference type="SAM" id="MobiDB-lite"/>
    </source>
</evidence>
<dbReference type="GO" id="GO:0019843">
    <property type="term" value="F:rRNA binding"/>
    <property type="evidence" value="ECO:0007669"/>
    <property type="project" value="UniProtKB-KW"/>
</dbReference>
<protein>
    <recommendedName>
        <fullName evidence="6 7">Small ribosomal subunit protein eS4</fullName>
    </recommendedName>
</protein>
<feature type="region of interest" description="Disordered" evidence="9">
    <location>
        <begin position="244"/>
        <end position="290"/>
    </location>
</feature>
<dbReference type="SUPFAM" id="SSF55174">
    <property type="entry name" value="Alpha-L RNA-binding motif"/>
    <property type="match status" value="1"/>
</dbReference>
<dbReference type="Gene3D" id="2.40.50.740">
    <property type="match status" value="1"/>
</dbReference>
<organism evidence="12 13">
    <name type="scientific">Halapricum desulfuricans</name>
    <dbReference type="NCBI Taxonomy" id="2841257"/>
    <lineage>
        <taxon>Archaea</taxon>
        <taxon>Methanobacteriati</taxon>
        <taxon>Methanobacteriota</taxon>
        <taxon>Stenosarchaea group</taxon>
        <taxon>Halobacteria</taxon>
        <taxon>Halobacteriales</taxon>
        <taxon>Haloarculaceae</taxon>
        <taxon>Halapricum</taxon>
    </lineage>
</organism>
<reference evidence="12" key="1">
    <citation type="submission" date="2020-11" db="EMBL/GenBank/DDBJ databases">
        <title>Carbohydrate-dependent, anaerobic sulfur respiration: A novel catabolism in halophilic archaea.</title>
        <authorList>
            <person name="Sorokin D.Y."/>
            <person name="Messina E."/>
            <person name="Smedile F."/>
            <person name="La Cono V."/>
            <person name="Hallsworth J.E."/>
            <person name="Yakimov M.M."/>
        </authorList>
    </citation>
    <scope>NUCLEOTIDE SEQUENCE</scope>
    <source>
        <strain evidence="12">HSR-Bgl</strain>
    </source>
</reference>
<evidence type="ECO:0000259" key="11">
    <source>
        <dbReference type="Pfam" id="PF08071"/>
    </source>
</evidence>
<dbReference type="GeneID" id="68861489"/>
<dbReference type="Proteomes" id="UP000663305">
    <property type="component" value="Chromosome"/>
</dbReference>
<keyword evidence="4 7" id="KW-0689">Ribosomal protein</keyword>
<dbReference type="HAMAP" id="MF_00485">
    <property type="entry name" value="Ribosomal_eS4"/>
    <property type="match status" value="1"/>
</dbReference>
<dbReference type="PANTHER" id="PTHR11581:SF0">
    <property type="entry name" value="SMALL RIBOSOMAL SUBUNIT PROTEIN ES4"/>
    <property type="match status" value="1"/>
</dbReference>
<keyword evidence="3 7" id="KW-0694">RNA-binding</keyword>
<feature type="compositionally biased region" description="Acidic residues" evidence="9">
    <location>
        <begin position="265"/>
        <end position="290"/>
    </location>
</feature>
<dbReference type="Pfam" id="PF00900">
    <property type="entry name" value="Ribosomal_S4e"/>
    <property type="match status" value="1"/>
</dbReference>
<dbReference type="EMBL" id="CP064789">
    <property type="protein sequence ID" value="QSG12367.1"/>
    <property type="molecule type" value="Genomic_DNA"/>
</dbReference>
<keyword evidence="2 8" id="KW-0699">rRNA-binding</keyword>
<accession>A0A897NI08</accession>
<dbReference type="Gene3D" id="2.30.30.30">
    <property type="match status" value="1"/>
</dbReference>
<dbReference type="InterPro" id="IPR000876">
    <property type="entry name" value="Ribosomal_eS4"/>
</dbReference>
<dbReference type="InterPro" id="IPR014722">
    <property type="entry name" value="Rib_uL2_dom2"/>
</dbReference>
<dbReference type="InterPro" id="IPR038237">
    <property type="entry name" value="Ribosomal_eS4_central_sf"/>
</dbReference>
<evidence type="ECO:0000256" key="3">
    <source>
        <dbReference type="ARBA" id="ARBA00022884"/>
    </source>
</evidence>
<dbReference type="PANTHER" id="PTHR11581">
    <property type="entry name" value="30S/40S RIBOSOMAL PROTEIN S4"/>
    <property type="match status" value="1"/>
</dbReference>
<evidence type="ECO:0000256" key="5">
    <source>
        <dbReference type="ARBA" id="ARBA00023274"/>
    </source>
</evidence>
<dbReference type="InterPro" id="IPR036986">
    <property type="entry name" value="S4_RNA-bd_sf"/>
</dbReference>
<dbReference type="PIRSF" id="PIRSF002116">
    <property type="entry name" value="Ribosomal_S4"/>
    <property type="match status" value="1"/>
</dbReference>
<dbReference type="AlphaFoldDB" id="A0A897NI08"/>
<evidence type="ECO:0000256" key="1">
    <source>
        <dbReference type="ARBA" id="ARBA00007500"/>
    </source>
</evidence>
<dbReference type="InterPro" id="IPR013843">
    <property type="entry name" value="Ribosomal_eS4_N"/>
</dbReference>
<sequence length="290" mass="30830">MSNHQKRLSVPNSWPVERKTQTFTVKADAGPHGEDGVPLLIVLRDVLGYVDSRKEARYALGQDQILINGAPESDESRPVGMFDILAFTEREEYYRVFPGEGGRLALTAIDAEAAESKLGKIVGKQHVPGGDVQLTLHDGHTLLVEDASEYTPGDSIVIGNEDSEASGDASDASGDGPRAGEIVAHFEYEEGALVTAVDGQHAGEIGEIEEIQVTAGSSPNNVLVAQEGGDGFETIDEYVVVIDENFTGDEEDKQAAPEADAGAETPDEADDADADSDEQTDDEDEGGDDE</sequence>
<proteinExistence type="inferred from homology"/>
<evidence type="ECO:0000256" key="4">
    <source>
        <dbReference type="ARBA" id="ARBA00022980"/>
    </source>
</evidence>
<feature type="domain" description="Small ribosomal subunit protein eS4 N-terminal" evidence="11">
    <location>
        <begin position="2"/>
        <end position="33"/>
    </location>
</feature>
<dbReference type="GO" id="GO:0003735">
    <property type="term" value="F:structural constituent of ribosome"/>
    <property type="evidence" value="ECO:0007669"/>
    <property type="project" value="InterPro"/>
</dbReference>